<gene>
    <name evidence="4" type="ORF">SAMN02745194_03891</name>
</gene>
<dbReference type="InterPro" id="IPR014315">
    <property type="entry name" value="ABC_heterocyst_DevB"/>
</dbReference>
<dbReference type="OrthoDB" id="264111at2"/>
<dbReference type="Proteomes" id="UP000184387">
    <property type="component" value="Unassembled WGS sequence"/>
</dbReference>
<feature type="coiled-coil region" evidence="3">
    <location>
        <begin position="199"/>
        <end position="226"/>
    </location>
</feature>
<dbReference type="AlphaFoldDB" id="A0A1M6NSJ9"/>
<dbReference type="Gene3D" id="2.40.30.170">
    <property type="match status" value="1"/>
</dbReference>
<dbReference type="PANTHER" id="PTHR32347">
    <property type="entry name" value="EFFLUX SYSTEM COMPONENT YKNX-RELATED"/>
    <property type="match status" value="1"/>
</dbReference>
<dbReference type="RefSeq" id="WP_139281395.1">
    <property type="nucleotide sequence ID" value="NZ_FQZF01000027.1"/>
</dbReference>
<dbReference type="SUPFAM" id="SSF111369">
    <property type="entry name" value="HlyD-like secretion proteins"/>
    <property type="match status" value="1"/>
</dbReference>
<dbReference type="STRING" id="198092.SAMN02745194_03891"/>
<dbReference type="PANTHER" id="PTHR32347:SF27">
    <property type="entry name" value="RND EFFLUX PUMP MEMBRANE FUSION PROTEIN BARREL-SANDWICH DOMAIN-CONTAINING PROTEIN"/>
    <property type="match status" value="1"/>
</dbReference>
<organism evidence="4 5">
    <name type="scientific">Muricoccus roseus</name>
    <dbReference type="NCBI Taxonomy" id="198092"/>
    <lineage>
        <taxon>Bacteria</taxon>
        <taxon>Pseudomonadati</taxon>
        <taxon>Pseudomonadota</taxon>
        <taxon>Alphaproteobacteria</taxon>
        <taxon>Acetobacterales</taxon>
        <taxon>Roseomonadaceae</taxon>
        <taxon>Muricoccus</taxon>
    </lineage>
</organism>
<reference evidence="4 5" key="1">
    <citation type="submission" date="2016-11" db="EMBL/GenBank/DDBJ databases">
        <authorList>
            <person name="Jaros S."/>
            <person name="Januszkiewicz K."/>
            <person name="Wedrychowicz H."/>
        </authorList>
    </citation>
    <scope>NUCLEOTIDE SEQUENCE [LARGE SCALE GENOMIC DNA]</scope>
    <source>
        <strain evidence="4 5">DSM 14916</strain>
    </source>
</reference>
<evidence type="ECO:0000313" key="5">
    <source>
        <dbReference type="Proteomes" id="UP000184387"/>
    </source>
</evidence>
<comment type="subcellular location">
    <subcellularLocation>
        <location evidence="1">Cell envelope</location>
    </subcellularLocation>
</comment>
<evidence type="ECO:0000256" key="3">
    <source>
        <dbReference type="SAM" id="Coils"/>
    </source>
</evidence>
<dbReference type="NCBIfam" id="TIGR02971">
    <property type="entry name" value="heterocyst_DevB"/>
    <property type="match status" value="1"/>
</dbReference>
<name>A0A1M6NSJ9_9PROT</name>
<dbReference type="InterPro" id="IPR050465">
    <property type="entry name" value="UPF0194_transport"/>
</dbReference>
<protein>
    <submittedName>
        <fullName evidence="4">HlyD family secretion protein</fullName>
    </submittedName>
</protein>
<dbReference type="Gene3D" id="2.40.50.100">
    <property type="match status" value="1"/>
</dbReference>
<evidence type="ECO:0000256" key="2">
    <source>
        <dbReference type="ARBA" id="ARBA00023054"/>
    </source>
</evidence>
<keyword evidence="2 3" id="KW-0175">Coiled coil</keyword>
<evidence type="ECO:0000256" key="1">
    <source>
        <dbReference type="ARBA" id="ARBA00004196"/>
    </source>
</evidence>
<sequence length="347" mass="35686">MKRWAVVGAVLAAAGIGAWAMGLGPFASGPMGGAVAPPAAASAPAGVGALGRVEPAGRIRRLAAPGLSMGARLERLLVDEGDTVKAGQVLAEFADAGQRDAAMAEAAARMAQASATLERTRRGGSESEVAAAEARVAALRAAEETARRDAARSASLVSSGAGAAAQAERNRFLATQRAAERATAEADLETLRNPRDEDVARAEADLAAAEAALARARADADLARLRAPSDGTILRVIARAGEAVGSDGVLEMGDLSRLDVVADVYETDLPRLREGAAAEVVVPGEAARHHAVVREIGWVVRRTTQAGTDPVAAVDARTVEVRLTLDEAGRQALLRRSGMQVQVAIRP</sequence>
<accession>A0A1M6NSJ9</accession>
<keyword evidence="5" id="KW-1185">Reference proteome</keyword>
<evidence type="ECO:0000313" key="4">
    <source>
        <dbReference type="EMBL" id="SHJ98689.1"/>
    </source>
</evidence>
<dbReference type="EMBL" id="FQZF01000027">
    <property type="protein sequence ID" value="SHJ98689.1"/>
    <property type="molecule type" value="Genomic_DNA"/>
</dbReference>
<dbReference type="GO" id="GO:0030313">
    <property type="term" value="C:cell envelope"/>
    <property type="evidence" value="ECO:0007669"/>
    <property type="project" value="UniProtKB-SubCell"/>
</dbReference>
<proteinExistence type="predicted"/>